<keyword evidence="1" id="KW-0472">Membrane</keyword>
<dbReference type="WBParaSite" id="L893_g29332.t1">
    <property type="protein sequence ID" value="L893_g29332.t1"/>
    <property type="gene ID" value="L893_g29332"/>
</dbReference>
<protein>
    <submittedName>
        <fullName evidence="3">G_PROTEIN_RECEP_F1_2 domain-containing protein</fullName>
    </submittedName>
</protein>
<proteinExistence type="predicted"/>
<sequence length="192" mass="21692">MIESKPSVRRFAEYLPDRCTTQWTAVRVELPPDMWVGVVIVQLIYSVVLSVSIIIMLLILFLSGQLRITWKQSPPLVLVLLANFLNALLYIGSAINWTLIINGVIFNVAENTLWFLLPGFTGHAFSGFYDLMSAALLVQRTFILLFPLRPIYRASIYIASLAVILSALGAFIVYFENLQHIIYFRKPIPEGG</sequence>
<keyword evidence="2" id="KW-1185">Reference proteome</keyword>
<reference evidence="3" key="1">
    <citation type="submission" date="2016-11" db="UniProtKB">
        <authorList>
            <consortium name="WormBaseParasite"/>
        </authorList>
    </citation>
    <scope>IDENTIFICATION</scope>
</reference>
<feature type="transmembrane region" description="Helical" evidence="1">
    <location>
        <begin position="154"/>
        <end position="175"/>
    </location>
</feature>
<evidence type="ECO:0000313" key="2">
    <source>
        <dbReference type="Proteomes" id="UP000095287"/>
    </source>
</evidence>
<keyword evidence="1" id="KW-0812">Transmembrane</keyword>
<accession>A0A1I7ZRZ1</accession>
<dbReference type="Proteomes" id="UP000095287">
    <property type="component" value="Unplaced"/>
</dbReference>
<name>A0A1I7ZRZ1_9BILA</name>
<feature type="transmembrane region" description="Helical" evidence="1">
    <location>
        <begin position="74"/>
        <end position="91"/>
    </location>
</feature>
<keyword evidence="1" id="KW-1133">Transmembrane helix</keyword>
<dbReference type="AlphaFoldDB" id="A0A1I7ZRZ1"/>
<evidence type="ECO:0000256" key="1">
    <source>
        <dbReference type="SAM" id="Phobius"/>
    </source>
</evidence>
<evidence type="ECO:0000313" key="3">
    <source>
        <dbReference type="WBParaSite" id="L893_g29332.t1"/>
    </source>
</evidence>
<organism evidence="2 3">
    <name type="scientific">Steinernema glaseri</name>
    <dbReference type="NCBI Taxonomy" id="37863"/>
    <lineage>
        <taxon>Eukaryota</taxon>
        <taxon>Metazoa</taxon>
        <taxon>Ecdysozoa</taxon>
        <taxon>Nematoda</taxon>
        <taxon>Chromadorea</taxon>
        <taxon>Rhabditida</taxon>
        <taxon>Tylenchina</taxon>
        <taxon>Panagrolaimomorpha</taxon>
        <taxon>Strongyloidoidea</taxon>
        <taxon>Steinernematidae</taxon>
        <taxon>Steinernema</taxon>
    </lineage>
</organism>
<feature type="transmembrane region" description="Helical" evidence="1">
    <location>
        <begin position="34"/>
        <end position="62"/>
    </location>
</feature>